<reference evidence="1" key="2">
    <citation type="journal article" date="2014" name="ISME J.">
        <title>Microbial stratification in low pH oxic and suboxic macroscopic growths along an acid mine drainage.</title>
        <authorList>
            <person name="Mendez-Garcia C."/>
            <person name="Mesa V."/>
            <person name="Sprenger R.R."/>
            <person name="Richter M."/>
            <person name="Diez M.S."/>
            <person name="Solano J."/>
            <person name="Bargiela R."/>
            <person name="Golyshina O.V."/>
            <person name="Manteca A."/>
            <person name="Ramos J.L."/>
            <person name="Gallego J.R."/>
            <person name="Llorente I."/>
            <person name="Martins Dos Santos V.A."/>
            <person name="Jensen O.N."/>
            <person name="Pelaez A.I."/>
            <person name="Sanchez J."/>
            <person name="Ferrer M."/>
        </authorList>
    </citation>
    <scope>NUCLEOTIDE SEQUENCE</scope>
</reference>
<protein>
    <submittedName>
        <fullName evidence="1">Acetyl-CoA acetyltransferase</fullName>
    </submittedName>
</protein>
<reference evidence="1" key="1">
    <citation type="submission" date="2013-08" db="EMBL/GenBank/DDBJ databases">
        <authorList>
            <person name="Mendez C."/>
            <person name="Richter M."/>
            <person name="Ferrer M."/>
            <person name="Sanchez J."/>
        </authorList>
    </citation>
    <scope>NUCLEOTIDE SEQUENCE</scope>
</reference>
<evidence type="ECO:0000313" key="1">
    <source>
        <dbReference type="EMBL" id="EQD73293.1"/>
    </source>
</evidence>
<keyword evidence="1" id="KW-0808">Transferase</keyword>
<sequence length="84" mass="9312">MVTGGVTKFAKAHPAMDFRLMVKRAYDYALKGIPNLTPDRIDGTRISYFSDHFSRQLKAASMVQDYLGMNPKGSVRIEWGGATG</sequence>
<gene>
    <name evidence="1" type="ORF">B1B_03295</name>
</gene>
<organism evidence="1">
    <name type="scientific">mine drainage metagenome</name>
    <dbReference type="NCBI Taxonomy" id="410659"/>
    <lineage>
        <taxon>unclassified sequences</taxon>
        <taxon>metagenomes</taxon>
        <taxon>ecological metagenomes</taxon>
    </lineage>
</organism>
<dbReference type="GO" id="GO:0016740">
    <property type="term" value="F:transferase activity"/>
    <property type="evidence" value="ECO:0007669"/>
    <property type="project" value="UniProtKB-KW"/>
</dbReference>
<feature type="non-terminal residue" evidence="1">
    <location>
        <position position="84"/>
    </location>
</feature>
<dbReference type="AlphaFoldDB" id="T1BXB9"/>
<proteinExistence type="predicted"/>
<accession>T1BXB9</accession>
<name>T1BXB9_9ZZZZ</name>
<comment type="caution">
    <text evidence="1">The sequence shown here is derived from an EMBL/GenBank/DDBJ whole genome shotgun (WGS) entry which is preliminary data.</text>
</comment>
<dbReference type="EMBL" id="AUZY01002020">
    <property type="protein sequence ID" value="EQD73293.1"/>
    <property type="molecule type" value="Genomic_DNA"/>
</dbReference>